<evidence type="ECO:0000313" key="2">
    <source>
        <dbReference type="EMBL" id="CAB4915921.1"/>
    </source>
</evidence>
<feature type="transmembrane region" description="Helical" evidence="1">
    <location>
        <begin position="23"/>
        <end position="46"/>
    </location>
</feature>
<dbReference type="EMBL" id="CAFBMK010000081">
    <property type="protein sequence ID" value="CAB4915921.1"/>
    <property type="molecule type" value="Genomic_DNA"/>
</dbReference>
<proteinExistence type="predicted"/>
<keyword evidence="1" id="KW-1133">Transmembrane helix</keyword>
<keyword evidence="1" id="KW-0812">Transmembrane</keyword>
<evidence type="ECO:0000256" key="1">
    <source>
        <dbReference type="SAM" id="Phobius"/>
    </source>
</evidence>
<feature type="transmembrane region" description="Helical" evidence="1">
    <location>
        <begin position="58"/>
        <end position="77"/>
    </location>
</feature>
<dbReference type="AlphaFoldDB" id="A0A6J7H4U5"/>
<protein>
    <submittedName>
        <fullName evidence="2">Unannotated protein</fullName>
    </submittedName>
</protein>
<accession>A0A6J7H4U5</accession>
<organism evidence="2">
    <name type="scientific">freshwater metagenome</name>
    <dbReference type="NCBI Taxonomy" id="449393"/>
    <lineage>
        <taxon>unclassified sequences</taxon>
        <taxon>metagenomes</taxon>
        <taxon>ecological metagenomes</taxon>
    </lineage>
</organism>
<name>A0A6J7H4U5_9ZZZZ</name>
<dbReference type="Gene3D" id="6.10.140.1340">
    <property type="match status" value="1"/>
</dbReference>
<reference evidence="2" key="1">
    <citation type="submission" date="2020-05" db="EMBL/GenBank/DDBJ databases">
        <authorList>
            <person name="Chiriac C."/>
            <person name="Salcher M."/>
            <person name="Ghai R."/>
            <person name="Kavagutti S V."/>
        </authorList>
    </citation>
    <scope>NUCLEOTIDE SEQUENCE</scope>
</reference>
<sequence>MSAPTIVPAAPATRSSRWPLERALFLMAGTVTIVSVLLAVSISQWFLLLTVFVGLNQWVFVAVGACPASLVMSRVLGLQPACDRRIR</sequence>
<keyword evidence="1" id="KW-0472">Membrane</keyword>
<gene>
    <name evidence="2" type="ORF">UFOPK3564_01561</name>
</gene>